<dbReference type="RefSeq" id="WP_089807522.1">
    <property type="nucleotide sequence ID" value="NZ_FOYT01000002.1"/>
</dbReference>
<dbReference type="AlphaFoldDB" id="A0A1I6HKT9"/>
<dbReference type="Proteomes" id="UP000198531">
    <property type="component" value="Unassembled WGS sequence"/>
</dbReference>
<sequence>MNRRRFLAALPLGFATGCLGASPFAPNPHPKRVFVAQVDPLPEEFEFRIDAEVRTETVTDDHPATLVLTATNGGDARPVSVATGKCSPFNRSRGRSDGGGLWLYRAGAEPGERPRNRWTRGGDGVRTHPAYGCAMREWAAGETRTYEYGVWDDERTDGYYEPGWYRWRLPVRVGTGEDEREAAWFLKLRVVDAE</sequence>
<dbReference type="PROSITE" id="PS51257">
    <property type="entry name" value="PROKAR_LIPOPROTEIN"/>
    <property type="match status" value="1"/>
</dbReference>
<protein>
    <submittedName>
        <fullName evidence="1">Uncharacterized protein</fullName>
    </submittedName>
</protein>
<dbReference type="OrthoDB" id="306445at2157"/>
<dbReference type="EMBL" id="FOYT01000002">
    <property type="protein sequence ID" value="SFR55062.1"/>
    <property type="molecule type" value="Genomic_DNA"/>
</dbReference>
<evidence type="ECO:0000313" key="2">
    <source>
        <dbReference type="Proteomes" id="UP000198531"/>
    </source>
</evidence>
<name>A0A1I6HKT9_9EURY</name>
<organism evidence="1 2">
    <name type="scientific">Halogeometricum rufum</name>
    <dbReference type="NCBI Taxonomy" id="553469"/>
    <lineage>
        <taxon>Archaea</taxon>
        <taxon>Methanobacteriati</taxon>
        <taxon>Methanobacteriota</taxon>
        <taxon>Stenosarchaea group</taxon>
        <taxon>Halobacteria</taxon>
        <taxon>Halobacteriales</taxon>
        <taxon>Haloferacaceae</taxon>
        <taxon>Halogeometricum</taxon>
    </lineage>
</organism>
<reference evidence="2" key="1">
    <citation type="submission" date="2016-10" db="EMBL/GenBank/DDBJ databases">
        <authorList>
            <person name="Varghese N."/>
            <person name="Submissions S."/>
        </authorList>
    </citation>
    <scope>NUCLEOTIDE SEQUENCE [LARGE SCALE GENOMIC DNA]</scope>
    <source>
        <strain evidence="2">CGMCC 1.7736</strain>
    </source>
</reference>
<evidence type="ECO:0000313" key="1">
    <source>
        <dbReference type="EMBL" id="SFR55062.1"/>
    </source>
</evidence>
<gene>
    <name evidence="1" type="ORF">SAMN04487947_2186</name>
</gene>
<accession>A0A1I6HKT9</accession>
<keyword evidence="2" id="KW-1185">Reference proteome</keyword>
<proteinExistence type="predicted"/>